<evidence type="ECO:0000256" key="2">
    <source>
        <dbReference type="SAM" id="Phobius"/>
    </source>
</evidence>
<evidence type="ECO:0000313" key="4">
    <source>
        <dbReference type="EMBL" id="KAJ8337902.1"/>
    </source>
</evidence>
<keyword evidence="2" id="KW-0812">Transmembrane</keyword>
<dbReference type="Proteomes" id="UP001152622">
    <property type="component" value="Chromosome 18"/>
</dbReference>
<evidence type="ECO:0000256" key="1">
    <source>
        <dbReference type="SAM" id="MobiDB-lite"/>
    </source>
</evidence>
<dbReference type="OrthoDB" id="6252479at2759"/>
<feature type="transmembrane region" description="Helical" evidence="2">
    <location>
        <begin position="12"/>
        <end position="35"/>
    </location>
</feature>
<keyword evidence="2" id="KW-0472">Membrane</keyword>
<keyword evidence="5" id="KW-1185">Reference proteome</keyword>
<evidence type="ECO:0000313" key="5">
    <source>
        <dbReference type="Proteomes" id="UP001152622"/>
    </source>
</evidence>
<proteinExistence type="predicted"/>
<dbReference type="EMBL" id="JAINUF010000018">
    <property type="protein sequence ID" value="KAJ8337902.1"/>
    <property type="molecule type" value="Genomic_DNA"/>
</dbReference>
<reference evidence="4" key="1">
    <citation type="journal article" date="2023" name="Science">
        <title>Genome structures resolve the early diversification of teleost fishes.</title>
        <authorList>
            <person name="Parey E."/>
            <person name="Louis A."/>
            <person name="Montfort J."/>
            <person name="Bouchez O."/>
            <person name="Roques C."/>
            <person name="Iampietro C."/>
            <person name="Lluch J."/>
            <person name="Castinel A."/>
            <person name="Donnadieu C."/>
            <person name="Desvignes T."/>
            <person name="Floi Bucao C."/>
            <person name="Jouanno E."/>
            <person name="Wen M."/>
            <person name="Mejri S."/>
            <person name="Dirks R."/>
            <person name="Jansen H."/>
            <person name="Henkel C."/>
            <person name="Chen W.J."/>
            <person name="Zahm M."/>
            <person name="Cabau C."/>
            <person name="Klopp C."/>
            <person name="Thompson A.W."/>
            <person name="Robinson-Rechavi M."/>
            <person name="Braasch I."/>
            <person name="Lecointre G."/>
            <person name="Bobe J."/>
            <person name="Postlethwait J.H."/>
            <person name="Berthelot C."/>
            <person name="Roest Crollius H."/>
            <person name="Guiguen Y."/>
        </authorList>
    </citation>
    <scope>NUCLEOTIDE SEQUENCE</scope>
    <source>
        <strain evidence="4">WJC10195</strain>
    </source>
</reference>
<accession>A0A9Q1EFN2</accession>
<comment type="caution">
    <text evidence="4">The sequence shown here is derived from an EMBL/GenBank/DDBJ whole genome shotgun (WGS) entry which is preliminary data.</text>
</comment>
<name>A0A9Q1EFN2_SYNKA</name>
<feature type="domain" description="Cadherin cytoplasmic C-terminal" evidence="3">
    <location>
        <begin position="10"/>
        <end position="93"/>
    </location>
</feature>
<keyword evidence="2" id="KW-1133">Transmembrane helix</keyword>
<feature type="region of interest" description="Disordered" evidence="1">
    <location>
        <begin position="195"/>
        <end position="218"/>
    </location>
</feature>
<sequence length="273" mass="30468">MTYEENSSRLTSYLIIALVSVSTFFLTFIILIISVRFCRRRKPRLLFDGAVAIPSAYFPPNYAEVDGTGTLRTSYNYDAYLTAGSRTSDFKFVSSPNDATLPADLTLKRSQNQTLKGESTLHRPDVNELCRRRKPRLLFDGAVAIPSAYFPPNYTEVEGAGTLRSSYNYDTYLTTGSRTSDFKFVQSFNDGTLPADLTLKRSPQETSEQGEPTQDGSKFSTLAVETSSFGAESVLVMVKVCGKGFTNYIDGTFWLFGEAIPAIYKDSEYRNED</sequence>
<organism evidence="4 5">
    <name type="scientific">Synaphobranchus kaupii</name>
    <name type="common">Kaup's arrowtooth eel</name>
    <dbReference type="NCBI Taxonomy" id="118154"/>
    <lineage>
        <taxon>Eukaryota</taxon>
        <taxon>Metazoa</taxon>
        <taxon>Chordata</taxon>
        <taxon>Craniata</taxon>
        <taxon>Vertebrata</taxon>
        <taxon>Euteleostomi</taxon>
        <taxon>Actinopterygii</taxon>
        <taxon>Neopterygii</taxon>
        <taxon>Teleostei</taxon>
        <taxon>Anguilliformes</taxon>
        <taxon>Synaphobranchidae</taxon>
        <taxon>Synaphobranchus</taxon>
    </lineage>
</organism>
<gene>
    <name evidence="4" type="ORF">SKAU_G00368680</name>
</gene>
<protein>
    <recommendedName>
        <fullName evidence="3">Cadherin cytoplasmic C-terminal domain-containing protein</fullName>
    </recommendedName>
</protein>
<dbReference type="AlphaFoldDB" id="A0A9Q1EFN2"/>
<evidence type="ECO:0000259" key="3">
    <source>
        <dbReference type="Pfam" id="PF16492"/>
    </source>
</evidence>
<feature type="compositionally biased region" description="Polar residues" evidence="1">
    <location>
        <begin position="204"/>
        <end position="218"/>
    </location>
</feature>
<dbReference type="Pfam" id="PF16492">
    <property type="entry name" value="Cadherin_C_2"/>
    <property type="match status" value="2"/>
</dbReference>
<feature type="domain" description="Cadherin cytoplasmic C-terminal" evidence="3">
    <location>
        <begin position="128"/>
        <end position="186"/>
    </location>
</feature>
<dbReference type="InterPro" id="IPR032455">
    <property type="entry name" value="Cadherin_C"/>
</dbReference>